<dbReference type="WBParaSite" id="Minc3s00551g14163">
    <property type="protein sequence ID" value="Minc3s00551g14163"/>
    <property type="gene ID" value="Minc3s00551g14163"/>
</dbReference>
<reference evidence="3" key="1">
    <citation type="submission" date="2022-11" db="UniProtKB">
        <authorList>
            <consortium name="WormBaseParasite"/>
        </authorList>
    </citation>
    <scope>IDENTIFICATION</scope>
</reference>
<keyword evidence="2" id="KW-1185">Reference proteome</keyword>
<name>A0A914LIF1_MELIC</name>
<feature type="compositionally biased region" description="Basic and acidic residues" evidence="1">
    <location>
        <begin position="146"/>
        <end position="158"/>
    </location>
</feature>
<dbReference type="AlphaFoldDB" id="A0A914LIF1"/>
<organism evidence="2 3">
    <name type="scientific">Meloidogyne incognita</name>
    <name type="common">Southern root-knot nematode worm</name>
    <name type="synonym">Oxyuris incognita</name>
    <dbReference type="NCBI Taxonomy" id="6306"/>
    <lineage>
        <taxon>Eukaryota</taxon>
        <taxon>Metazoa</taxon>
        <taxon>Ecdysozoa</taxon>
        <taxon>Nematoda</taxon>
        <taxon>Chromadorea</taxon>
        <taxon>Rhabditida</taxon>
        <taxon>Tylenchina</taxon>
        <taxon>Tylenchomorpha</taxon>
        <taxon>Tylenchoidea</taxon>
        <taxon>Meloidogynidae</taxon>
        <taxon>Meloidogyninae</taxon>
        <taxon>Meloidogyne</taxon>
        <taxon>Meloidogyne incognita group</taxon>
    </lineage>
</organism>
<evidence type="ECO:0000313" key="2">
    <source>
        <dbReference type="Proteomes" id="UP000887563"/>
    </source>
</evidence>
<dbReference type="Proteomes" id="UP000887563">
    <property type="component" value="Unplaced"/>
</dbReference>
<accession>A0A914LIF1</accession>
<evidence type="ECO:0000313" key="3">
    <source>
        <dbReference type="WBParaSite" id="Minc3s00551g14163"/>
    </source>
</evidence>
<protein>
    <submittedName>
        <fullName evidence="3">Candidate secreted effector</fullName>
    </submittedName>
</protein>
<sequence>MFLIKIEQLTTIFICATILLFDIIKVKSNDVAYQQPSTYLSPAKESYYDGPNEHEANLLKCLKELGEIKKKSGEATKKPNYIKKEYISEEIDSYERDFPPNYEPAFQYEKLKISDVIYPLKYKKKNYYPERKNEHSTKTSYPKPETTYKEEEKPENNYESKINYNFETIEKK</sequence>
<proteinExistence type="predicted"/>
<evidence type="ECO:0000256" key="1">
    <source>
        <dbReference type="SAM" id="MobiDB-lite"/>
    </source>
</evidence>
<feature type="region of interest" description="Disordered" evidence="1">
    <location>
        <begin position="128"/>
        <end position="161"/>
    </location>
</feature>
<feature type="compositionally biased region" description="Basic and acidic residues" evidence="1">
    <location>
        <begin position="128"/>
        <end position="137"/>
    </location>
</feature>